<dbReference type="RefSeq" id="WP_317996346.1">
    <property type="nucleotide sequence ID" value="NZ_AP025523.1"/>
</dbReference>
<dbReference type="EMBL" id="AP025523">
    <property type="protein sequence ID" value="BDE05293.1"/>
    <property type="molecule type" value="Genomic_DNA"/>
</dbReference>
<protein>
    <recommendedName>
        <fullName evidence="3">DUF1059 domain-containing protein</fullName>
    </recommendedName>
</protein>
<name>A0AAN2C8U2_UNVUL</name>
<dbReference type="Pfam" id="PF06348">
    <property type="entry name" value="DUF1059"/>
    <property type="match status" value="1"/>
</dbReference>
<dbReference type="AlphaFoldDB" id="A0AAN2C8U2"/>
<evidence type="ECO:0008006" key="3">
    <source>
        <dbReference type="Google" id="ProtNLM"/>
    </source>
</evidence>
<organism evidence="1 2">
    <name type="scientific">Vulcanimicrobium alpinum</name>
    <dbReference type="NCBI Taxonomy" id="3016050"/>
    <lineage>
        <taxon>Bacteria</taxon>
        <taxon>Bacillati</taxon>
        <taxon>Vulcanimicrobiota</taxon>
        <taxon>Vulcanimicrobiia</taxon>
        <taxon>Vulcanimicrobiales</taxon>
        <taxon>Vulcanimicrobiaceae</taxon>
        <taxon>Vulcanimicrobium</taxon>
    </lineage>
</organism>
<dbReference type="InterPro" id="IPR009409">
    <property type="entry name" value="DUF1059"/>
</dbReference>
<sequence length="66" mass="7192">MVARYSIDCREFPSESNCSLTIAGTEDEVLLVAVEHAVASHGHARSPELREMLRGAMHEEHTAAAT</sequence>
<keyword evidence="2" id="KW-1185">Reference proteome</keyword>
<dbReference type="Proteomes" id="UP001317532">
    <property type="component" value="Chromosome"/>
</dbReference>
<accession>A0AAN2C8U2</accession>
<dbReference type="KEGG" id="vab:WPS_05690"/>
<gene>
    <name evidence="1" type="ORF">WPS_05690</name>
</gene>
<proteinExistence type="predicted"/>
<evidence type="ECO:0000313" key="1">
    <source>
        <dbReference type="EMBL" id="BDE05293.1"/>
    </source>
</evidence>
<evidence type="ECO:0000313" key="2">
    <source>
        <dbReference type="Proteomes" id="UP001317532"/>
    </source>
</evidence>
<reference evidence="1 2" key="1">
    <citation type="journal article" date="2022" name="ISME Commun">
        <title>Vulcanimicrobium alpinus gen. nov. sp. nov., the first cultivated representative of the candidate phylum 'Eremiobacterota', is a metabolically versatile aerobic anoxygenic phototroph.</title>
        <authorList>
            <person name="Yabe S."/>
            <person name="Muto K."/>
            <person name="Abe K."/>
            <person name="Yokota A."/>
            <person name="Staudigel H."/>
            <person name="Tebo B.M."/>
        </authorList>
    </citation>
    <scope>NUCLEOTIDE SEQUENCE [LARGE SCALE GENOMIC DNA]</scope>
    <source>
        <strain evidence="1 2">WC8-2</strain>
    </source>
</reference>